<reference evidence="2 3" key="1">
    <citation type="submission" date="2019-04" db="EMBL/GenBank/DDBJ databases">
        <authorList>
            <consortium name="DOE Joint Genome Institute"/>
            <person name="Mondo S."/>
            <person name="Kjaerbolling I."/>
            <person name="Vesth T."/>
            <person name="Frisvad J.C."/>
            <person name="Nybo J.L."/>
            <person name="Theobald S."/>
            <person name="Kildgaard S."/>
            <person name="Isbrandt T."/>
            <person name="Kuo A."/>
            <person name="Sato A."/>
            <person name="Lyhne E.K."/>
            <person name="Kogle M.E."/>
            <person name="Wiebenga A."/>
            <person name="Kun R.S."/>
            <person name="Lubbers R.J."/>
            <person name="Makela M.R."/>
            <person name="Barry K."/>
            <person name="Chovatia M."/>
            <person name="Clum A."/>
            <person name="Daum C."/>
            <person name="Haridas S."/>
            <person name="He G."/>
            <person name="LaButti K."/>
            <person name="Lipzen A."/>
            <person name="Riley R."/>
            <person name="Salamov A."/>
            <person name="Simmons B.A."/>
            <person name="Magnuson J.K."/>
            <person name="Henrissat B."/>
            <person name="Mortensen U.H."/>
            <person name="Larsen T.O."/>
            <person name="Devries R.P."/>
            <person name="Grigoriev I.V."/>
            <person name="Machida M."/>
            <person name="Baker S.E."/>
            <person name="Andersen M.R."/>
            <person name="Cantor M.N."/>
            <person name="Hua S.X."/>
        </authorList>
    </citation>
    <scope>NUCLEOTIDE SEQUENCE [LARGE SCALE GENOMIC DNA]</scope>
    <source>
        <strain evidence="2 3">CBS 119388</strain>
    </source>
</reference>
<evidence type="ECO:0000259" key="1">
    <source>
        <dbReference type="Pfam" id="PF16213"/>
    </source>
</evidence>
<name>A0A5N7DCB7_9EURO</name>
<dbReference type="GeneID" id="43663305"/>
<dbReference type="AlphaFoldDB" id="A0A5N7DCB7"/>
<accession>A0A5N7DCB7</accession>
<evidence type="ECO:0000313" key="3">
    <source>
        <dbReference type="Proteomes" id="UP000325579"/>
    </source>
</evidence>
<gene>
    <name evidence="2" type="ORF">BDV37DRAFT_122902</name>
</gene>
<dbReference type="EMBL" id="ML736771">
    <property type="protein sequence ID" value="KAE8404031.1"/>
    <property type="molecule type" value="Genomic_DNA"/>
</dbReference>
<dbReference type="InterPro" id="IPR032629">
    <property type="entry name" value="DCB_dom"/>
</dbReference>
<feature type="domain" description="Mon2/Sec7/BIG1-like dimerisation and cyclophilin-binding" evidence="1">
    <location>
        <begin position="4"/>
        <end position="175"/>
    </location>
</feature>
<sequence length="179" mass="19460">MSSQLLQTELLNLIQESKRKNSDLRHAAEASLNELKALPSTSESQIAADLVRKPKFVDPFILACHTRHAKLAGIGVVCLQRLVASRALPSERLKDVLGGLKETTSLSLDIQLKILQSLPSLLQHYSNDLGGELLVTTLEICATLQASKTLALSSTAAATLQQLIVSTFERVLIEDSQFS</sequence>
<keyword evidence="3" id="KW-1185">Reference proteome</keyword>
<dbReference type="RefSeq" id="XP_031941350.1">
    <property type="nucleotide sequence ID" value="XM_032078614.1"/>
</dbReference>
<dbReference type="Proteomes" id="UP000325579">
    <property type="component" value="Unassembled WGS sequence"/>
</dbReference>
<protein>
    <recommendedName>
        <fullName evidence="1">Mon2/Sec7/BIG1-like dimerisation and cyclophilin-binding domain-containing protein</fullName>
    </recommendedName>
</protein>
<dbReference type="OrthoDB" id="294853at2759"/>
<proteinExistence type="predicted"/>
<organism evidence="2 3">
    <name type="scientific">Aspergillus pseudonomiae</name>
    <dbReference type="NCBI Taxonomy" id="1506151"/>
    <lineage>
        <taxon>Eukaryota</taxon>
        <taxon>Fungi</taxon>
        <taxon>Dikarya</taxon>
        <taxon>Ascomycota</taxon>
        <taxon>Pezizomycotina</taxon>
        <taxon>Eurotiomycetes</taxon>
        <taxon>Eurotiomycetidae</taxon>
        <taxon>Eurotiales</taxon>
        <taxon>Aspergillaceae</taxon>
        <taxon>Aspergillus</taxon>
        <taxon>Aspergillus subgen. Circumdati</taxon>
    </lineage>
</organism>
<dbReference type="Pfam" id="PF16213">
    <property type="entry name" value="DCB"/>
    <property type="match status" value="1"/>
</dbReference>
<evidence type="ECO:0000313" key="2">
    <source>
        <dbReference type="EMBL" id="KAE8404031.1"/>
    </source>
</evidence>